<name>A0A9D4GC48_DREPO</name>
<dbReference type="AlphaFoldDB" id="A0A9D4GC48"/>
<comment type="caution">
    <text evidence="2">The sequence shown here is derived from an EMBL/GenBank/DDBJ whole genome shotgun (WGS) entry which is preliminary data.</text>
</comment>
<keyword evidence="3" id="KW-1185">Reference proteome</keyword>
<reference evidence="2" key="2">
    <citation type="submission" date="2020-11" db="EMBL/GenBank/DDBJ databases">
        <authorList>
            <person name="McCartney M.A."/>
            <person name="Auch B."/>
            <person name="Kono T."/>
            <person name="Mallez S."/>
            <person name="Becker A."/>
            <person name="Gohl D.M."/>
            <person name="Silverstein K.A.T."/>
            <person name="Koren S."/>
            <person name="Bechman K.B."/>
            <person name="Herman A."/>
            <person name="Abrahante J.E."/>
            <person name="Garbe J."/>
        </authorList>
    </citation>
    <scope>NUCLEOTIDE SEQUENCE</scope>
    <source>
        <strain evidence="2">Duluth1</strain>
        <tissue evidence="2">Whole animal</tissue>
    </source>
</reference>
<feature type="compositionally biased region" description="Polar residues" evidence="1">
    <location>
        <begin position="1"/>
        <end position="11"/>
    </location>
</feature>
<evidence type="ECO:0000256" key="1">
    <source>
        <dbReference type="SAM" id="MobiDB-lite"/>
    </source>
</evidence>
<feature type="compositionally biased region" description="Polar residues" evidence="1">
    <location>
        <begin position="22"/>
        <end position="36"/>
    </location>
</feature>
<evidence type="ECO:0000313" key="2">
    <source>
        <dbReference type="EMBL" id="KAH3814390.1"/>
    </source>
</evidence>
<feature type="region of interest" description="Disordered" evidence="1">
    <location>
        <begin position="1"/>
        <end position="42"/>
    </location>
</feature>
<evidence type="ECO:0000313" key="3">
    <source>
        <dbReference type="Proteomes" id="UP000828390"/>
    </source>
</evidence>
<dbReference type="Proteomes" id="UP000828390">
    <property type="component" value="Unassembled WGS sequence"/>
</dbReference>
<gene>
    <name evidence="2" type="ORF">DPMN_142886</name>
</gene>
<organism evidence="2 3">
    <name type="scientific">Dreissena polymorpha</name>
    <name type="common">Zebra mussel</name>
    <name type="synonym">Mytilus polymorpha</name>
    <dbReference type="NCBI Taxonomy" id="45954"/>
    <lineage>
        <taxon>Eukaryota</taxon>
        <taxon>Metazoa</taxon>
        <taxon>Spiralia</taxon>
        <taxon>Lophotrochozoa</taxon>
        <taxon>Mollusca</taxon>
        <taxon>Bivalvia</taxon>
        <taxon>Autobranchia</taxon>
        <taxon>Heteroconchia</taxon>
        <taxon>Euheterodonta</taxon>
        <taxon>Imparidentia</taxon>
        <taxon>Neoheterodontei</taxon>
        <taxon>Myida</taxon>
        <taxon>Dreissenoidea</taxon>
        <taxon>Dreissenidae</taxon>
        <taxon>Dreissena</taxon>
    </lineage>
</organism>
<protein>
    <submittedName>
        <fullName evidence="2">Uncharacterized protein</fullName>
    </submittedName>
</protein>
<proteinExistence type="predicted"/>
<reference evidence="2" key="1">
    <citation type="journal article" date="2019" name="bioRxiv">
        <title>The Genome of the Zebra Mussel, Dreissena polymorpha: A Resource for Invasive Species Research.</title>
        <authorList>
            <person name="McCartney M.A."/>
            <person name="Auch B."/>
            <person name="Kono T."/>
            <person name="Mallez S."/>
            <person name="Zhang Y."/>
            <person name="Obille A."/>
            <person name="Becker A."/>
            <person name="Abrahante J.E."/>
            <person name="Garbe J."/>
            <person name="Badalamenti J.P."/>
            <person name="Herman A."/>
            <person name="Mangelson H."/>
            <person name="Liachko I."/>
            <person name="Sullivan S."/>
            <person name="Sone E.D."/>
            <person name="Koren S."/>
            <person name="Silverstein K.A.T."/>
            <person name="Beckman K.B."/>
            <person name="Gohl D.M."/>
        </authorList>
    </citation>
    <scope>NUCLEOTIDE SEQUENCE</scope>
    <source>
        <strain evidence="2">Duluth1</strain>
        <tissue evidence="2">Whole animal</tissue>
    </source>
</reference>
<sequence>MSQGSTGTNGNDLRGNGKNRYCTGNNRGLHRSSTGAKTDPCRAKASLVNADRIPV</sequence>
<accession>A0A9D4GC48</accession>
<dbReference type="EMBL" id="JAIWYP010000006">
    <property type="protein sequence ID" value="KAH3814390.1"/>
    <property type="molecule type" value="Genomic_DNA"/>
</dbReference>